<organism evidence="1 2">
    <name type="scientific">Komagataeibacter xylinus NBRC 13693</name>
    <dbReference type="NCBI Taxonomy" id="1234668"/>
    <lineage>
        <taxon>Bacteria</taxon>
        <taxon>Pseudomonadati</taxon>
        <taxon>Pseudomonadota</taxon>
        <taxon>Alphaproteobacteria</taxon>
        <taxon>Acetobacterales</taxon>
        <taxon>Acetobacteraceae</taxon>
        <taxon>Komagataeibacter</taxon>
    </lineage>
</organism>
<dbReference type="EMBL" id="BANJ01000002">
    <property type="protein sequence ID" value="GAN98256.1"/>
    <property type="molecule type" value="Genomic_DNA"/>
</dbReference>
<dbReference type="Proteomes" id="UP000032683">
    <property type="component" value="Unassembled WGS sequence"/>
</dbReference>
<dbReference type="AlphaFoldDB" id="A0A0D6Q691"/>
<protein>
    <submittedName>
        <fullName evidence="1">Uncharacterized protein</fullName>
    </submittedName>
</protein>
<sequence length="111" mass="12714">MNVLPDIDSYDLFEWTGLPGRGPFSWKKETITEKTSGVYIGRAKKLNRRLGQFIRHISGRHGPHKGGATIIPLEKLATELLVCYAPWSVTLVKNSLFWNKSWKQKKAFPMK</sequence>
<gene>
    <name evidence="1" type="ORF">Gxy13693_002_001</name>
</gene>
<reference evidence="1 2" key="1">
    <citation type="submission" date="2012-11" db="EMBL/GenBank/DDBJ databases">
        <title>Whole genome sequence of Gluconacetobacter xylinus NBRC 13693.</title>
        <authorList>
            <person name="Azuma Y."/>
            <person name="Higashiura N."/>
            <person name="Hirakawa H."/>
            <person name="Matsushita K."/>
        </authorList>
    </citation>
    <scope>NUCLEOTIDE SEQUENCE [LARGE SCALE GENOMIC DNA]</scope>
    <source>
        <strain evidence="1 2">NBRC 13693</strain>
    </source>
</reference>
<comment type="caution">
    <text evidence="1">The sequence shown here is derived from an EMBL/GenBank/DDBJ whole genome shotgun (WGS) entry which is preliminary data.</text>
</comment>
<evidence type="ECO:0000313" key="2">
    <source>
        <dbReference type="Proteomes" id="UP000032683"/>
    </source>
</evidence>
<proteinExistence type="predicted"/>
<accession>A0A0D6Q691</accession>
<name>A0A0D6Q691_KOMXY</name>
<evidence type="ECO:0000313" key="1">
    <source>
        <dbReference type="EMBL" id="GAN98256.1"/>
    </source>
</evidence>